<dbReference type="SUPFAM" id="SSF51998">
    <property type="entry name" value="PFL-like glycyl radical enzymes"/>
    <property type="match status" value="1"/>
</dbReference>
<dbReference type="OrthoDB" id="9762933at2"/>
<evidence type="ECO:0000259" key="4">
    <source>
        <dbReference type="Pfam" id="PF00317"/>
    </source>
</evidence>
<proteinExistence type="inferred from homology"/>
<dbReference type="Gene3D" id="3.20.70.20">
    <property type="match status" value="1"/>
</dbReference>
<comment type="function">
    <text evidence="3">Provides the precursors necessary for DNA synthesis. Catalyzes the biosynthesis of deoxyribonucleotides from the corresponding ribonucleotides.</text>
</comment>
<evidence type="ECO:0000313" key="6">
    <source>
        <dbReference type="EMBL" id="AID37510.1"/>
    </source>
</evidence>
<feature type="domain" description="Ribonucleotide reductase large subunit C-terminal" evidence="5">
    <location>
        <begin position="94"/>
        <end position="220"/>
    </location>
</feature>
<keyword evidence="7" id="KW-1185">Reference proteome</keyword>
<evidence type="ECO:0000259" key="5">
    <source>
        <dbReference type="Pfam" id="PF02867"/>
    </source>
</evidence>
<comment type="catalytic activity">
    <reaction evidence="3">
        <text>a 2'-deoxyribonucleoside 5'-diphosphate + [thioredoxin]-disulfide + H2O = a ribonucleoside 5'-diphosphate + [thioredoxin]-dithiol</text>
        <dbReference type="Rhea" id="RHEA:23252"/>
        <dbReference type="Rhea" id="RHEA-COMP:10698"/>
        <dbReference type="Rhea" id="RHEA-COMP:10700"/>
        <dbReference type="ChEBI" id="CHEBI:15377"/>
        <dbReference type="ChEBI" id="CHEBI:29950"/>
        <dbReference type="ChEBI" id="CHEBI:50058"/>
        <dbReference type="ChEBI" id="CHEBI:57930"/>
        <dbReference type="ChEBI" id="CHEBI:73316"/>
        <dbReference type="EC" id="1.17.4.1"/>
    </reaction>
</comment>
<dbReference type="InterPro" id="IPR039718">
    <property type="entry name" value="Rrm1"/>
</dbReference>
<dbReference type="PANTHER" id="PTHR11573">
    <property type="entry name" value="RIBONUCLEOSIDE-DIPHOSPHATE REDUCTASE LARGE CHAIN"/>
    <property type="match status" value="1"/>
</dbReference>
<dbReference type="Pfam" id="PF02867">
    <property type="entry name" value="Ribonuc_red_lgC"/>
    <property type="match status" value="3"/>
</dbReference>
<reference evidence="6 7" key="1">
    <citation type="journal article" date="2014" name="Genome Biol. Evol.">
        <title>Genome sequence of "Candidatus Walczuchella monophlebidarum" the flavobacterial endosymbiont of Llaveia axin axin (Hemiptera: Coccoidea: Monophlebidae).</title>
        <authorList>
            <person name="Rosas-Perez T."/>
            <person name="Rosenblueth M."/>
            <person name="Rincon-Rosales R."/>
            <person name="Mora J."/>
            <person name="Martinez-Romero E."/>
        </authorList>
    </citation>
    <scope>NUCLEOTIDE SEQUENCE [LARGE SCALE GENOMIC DNA]</scope>
    <source>
        <strain evidence="6">FNIIJ</strain>
    </source>
</reference>
<comment type="similarity">
    <text evidence="1 3">Belongs to the ribonucleoside diphosphate reductase large chain family.</text>
</comment>
<dbReference type="InterPro" id="IPR013509">
    <property type="entry name" value="RNR_lsu_N"/>
</dbReference>
<dbReference type="EMBL" id="CP006873">
    <property type="protein sequence ID" value="AID37510.1"/>
    <property type="molecule type" value="Genomic_DNA"/>
</dbReference>
<keyword evidence="2 3" id="KW-0215">Deoxyribonucleotide synthesis</keyword>
<feature type="domain" description="Ribonucleotide reductase large subunit C-terminal" evidence="5">
    <location>
        <begin position="224"/>
        <end position="391"/>
    </location>
</feature>
<organism evidence="6 7">
    <name type="scientific">Candidatus Walczuchella monophlebidarum</name>
    <dbReference type="NCBI Taxonomy" id="1415657"/>
    <lineage>
        <taxon>Bacteria</taxon>
        <taxon>Pseudomonadati</taxon>
        <taxon>Bacteroidota</taxon>
        <taxon>Flavobacteriia</taxon>
        <taxon>Flavobacteriales</taxon>
        <taxon>Candidatus Walczuchella</taxon>
    </lineage>
</organism>
<dbReference type="HOGENOM" id="CLU_000404_7_0_10"/>
<dbReference type="NCBIfam" id="NF006577">
    <property type="entry name" value="PRK09102.1"/>
    <property type="match status" value="1"/>
</dbReference>
<dbReference type="GO" id="GO:0009263">
    <property type="term" value="P:deoxyribonucleotide biosynthetic process"/>
    <property type="evidence" value="ECO:0007669"/>
    <property type="project" value="UniProtKB-KW"/>
</dbReference>
<dbReference type="STRING" id="1415657.FNIIJ_252"/>
<dbReference type="AlphaFoldDB" id="A0A068DP33"/>
<dbReference type="EC" id="1.17.4.1" evidence="3"/>
<dbReference type="Pfam" id="PF00317">
    <property type="entry name" value="Ribonuc_red_lgN"/>
    <property type="match status" value="1"/>
</dbReference>
<evidence type="ECO:0000256" key="3">
    <source>
        <dbReference type="RuleBase" id="RU003410"/>
    </source>
</evidence>
<feature type="domain" description="Ribonucleotide reductase large subunit N-terminal" evidence="4">
    <location>
        <begin position="27"/>
        <end position="89"/>
    </location>
</feature>
<name>A0A068DP33_9FLAO</name>
<dbReference type="PRINTS" id="PR01183">
    <property type="entry name" value="RIBORDTASEM1"/>
</dbReference>
<accession>A0A068DP33</accession>
<feature type="domain" description="Ribonucleotide reductase large subunit C-terminal" evidence="5">
    <location>
        <begin position="398"/>
        <end position="549"/>
    </location>
</feature>
<keyword evidence="3" id="KW-0560">Oxidoreductase</keyword>
<dbReference type="InterPro" id="IPR000788">
    <property type="entry name" value="RNR_lg_C"/>
</dbReference>
<dbReference type="Proteomes" id="UP000027148">
    <property type="component" value="Chromosome"/>
</dbReference>
<evidence type="ECO:0000313" key="7">
    <source>
        <dbReference type="Proteomes" id="UP000027148"/>
    </source>
</evidence>
<gene>
    <name evidence="6" type="primary">nrdE</name>
    <name evidence="6" type="ORF">FNIIJ_252</name>
</gene>
<dbReference type="RefSeq" id="WP_038436243.1">
    <property type="nucleotide sequence ID" value="NZ_CP006873.1"/>
</dbReference>
<dbReference type="GO" id="GO:0005971">
    <property type="term" value="C:ribonucleoside-diphosphate reductase complex"/>
    <property type="evidence" value="ECO:0007669"/>
    <property type="project" value="TreeGrafter"/>
</dbReference>
<dbReference type="KEGG" id="elv:FNIIJ_252"/>
<evidence type="ECO:0000256" key="1">
    <source>
        <dbReference type="ARBA" id="ARBA00010406"/>
    </source>
</evidence>
<dbReference type="PANTHER" id="PTHR11573:SF6">
    <property type="entry name" value="RIBONUCLEOSIDE-DIPHOSPHATE REDUCTASE LARGE SUBUNIT"/>
    <property type="match status" value="1"/>
</dbReference>
<sequence length="570" mass="65493">METHPTAKKNGWKVEKDFPVWGNNELYLTTITGGYLLKEETPFEAYKRIAKTAARIQKEPILEKKIFDILWKGWLIPSTPVMGNFGNEKGLPISCFSSRVGDSMYDIYRKNLEMAILSKHGGGTAYDFTKVRPIGTMIKEGTLGTSDGIIPFIKSYDSTIIASKQGCTRRGAVAIYLNIEHKEYPQFLEIREPKGDVNRQCHNIHQGAVISDEFMRKVIEKNGSERELWLNTIKKRVKTGEPYLFFIDNANKNMPKNWKENDLKIWHSNLCTEIMLPTDENHTLVCCLSSLNLYKYDDWKDTDTVSYAIMFLDSVIQEFLDKSHDIHGIEDAVRFAEKSRALGLGVLGWHSYLQSKMIPFISLEANSLTRKIFGKIKEEAERTTQYMAKKYKETLWTKNTGRRNLTLTTVAPTRSSAKLAGGLSQGIEPIAANIYVDDDAKGMHIRKNVKLESLLKKKKLNTHEMWDHIAHEKGSCQKIKALTKREREVFKCFKEINQLELIRQASIRQNYIDQGQSINLAFPQNAPARFINQVHIEAWKMGLKSLYYYRSESILRAETNLYSKCLLCEI</sequence>
<dbReference type="GO" id="GO:0004748">
    <property type="term" value="F:ribonucleoside-diphosphate reductase activity, thioredoxin disulfide as acceptor"/>
    <property type="evidence" value="ECO:0007669"/>
    <property type="project" value="UniProtKB-EC"/>
</dbReference>
<evidence type="ECO:0000256" key="2">
    <source>
        <dbReference type="ARBA" id="ARBA00023116"/>
    </source>
</evidence>
<protein>
    <recommendedName>
        <fullName evidence="3">Ribonucleoside-diphosphate reductase</fullName>
        <ecNumber evidence="3">1.17.4.1</ecNumber>
    </recommendedName>
</protein>
<dbReference type="GO" id="GO:0005524">
    <property type="term" value="F:ATP binding"/>
    <property type="evidence" value="ECO:0007669"/>
    <property type="project" value="InterPro"/>
</dbReference>